<gene>
    <name evidence="2" type="ORF">HD556DRAFT_1313608</name>
</gene>
<evidence type="ECO:0000313" key="3">
    <source>
        <dbReference type="Proteomes" id="UP000719766"/>
    </source>
</evidence>
<organism evidence="2 3">
    <name type="scientific">Suillus plorans</name>
    <dbReference type="NCBI Taxonomy" id="116603"/>
    <lineage>
        <taxon>Eukaryota</taxon>
        <taxon>Fungi</taxon>
        <taxon>Dikarya</taxon>
        <taxon>Basidiomycota</taxon>
        <taxon>Agaricomycotina</taxon>
        <taxon>Agaricomycetes</taxon>
        <taxon>Agaricomycetidae</taxon>
        <taxon>Boletales</taxon>
        <taxon>Suillineae</taxon>
        <taxon>Suillaceae</taxon>
        <taxon>Suillus</taxon>
    </lineage>
</organism>
<name>A0A9P7ADT7_9AGAM</name>
<dbReference type="AlphaFoldDB" id="A0A9P7ADT7"/>
<feature type="compositionally biased region" description="Basic and acidic residues" evidence="1">
    <location>
        <begin position="136"/>
        <end position="149"/>
    </location>
</feature>
<keyword evidence="3" id="KW-1185">Reference proteome</keyword>
<evidence type="ECO:0000313" key="2">
    <source>
        <dbReference type="EMBL" id="KAG1786258.1"/>
    </source>
</evidence>
<proteinExistence type="predicted"/>
<dbReference type="GeneID" id="64594581"/>
<evidence type="ECO:0000256" key="1">
    <source>
        <dbReference type="SAM" id="MobiDB-lite"/>
    </source>
</evidence>
<dbReference type="Proteomes" id="UP000719766">
    <property type="component" value="Unassembled WGS sequence"/>
</dbReference>
<protein>
    <submittedName>
        <fullName evidence="2">Uncharacterized protein</fullName>
    </submittedName>
</protein>
<dbReference type="RefSeq" id="XP_041153719.1">
    <property type="nucleotide sequence ID" value="XM_041300817.1"/>
</dbReference>
<dbReference type="EMBL" id="JABBWE010000095">
    <property type="protein sequence ID" value="KAG1786258.1"/>
    <property type="molecule type" value="Genomic_DNA"/>
</dbReference>
<feature type="region of interest" description="Disordered" evidence="1">
    <location>
        <begin position="136"/>
        <end position="187"/>
    </location>
</feature>
<dbReference type="OrthoDB" id="2691712at2759"/>
<comment type="caution">
    <text evidence="2">The sequence shown here is derived from an EMBL/GenBank/DDBJ whole genome shotgun (WGS) entry which is preliminary data.</text>
</comment>
<sequence>MKSGPGDLLKSDATHRLAATRRNPSTLPVIARPPRSLPAVDLRQPILLRIRKLLHLGLPVQNGQPLDPLDFPATLPLPPNLRHSSVDSRENSRVTPALPTTQSSFAASTIFTARPNPLRAARSLPSVVNVPHAQAKERNAAAGAPKKDNNIVPDEYLDPPSPHPDSQESTTAVQSNTGEHGGDPRSCSVLSSIGLVAREKRKGNNVPSNAAETFAMAPGTLRDITQATSNPHINFQQLRLTISSKSRKKSAPN</sequence>
<reference evidence="2" key="1">
    <citation type="journal article" date="2020" name="New Phytol.">
        <title>Comparative genomics reveals dynamic genome evolution in host specialist ectomycorrhizal fungi.</title>
        <authorList>
            <person name="Lofgren L.A."/>
            <person name="Nguyen N.H."/>
            <person name="Vilgalys R."/>
            <person name="Ruytinx J."/>
            <person name="Liao H.L."/>
            <person name="Branco S."/>
            <person name="Kuo A."/>
            <person name="LaButti K."/>
            <person name="Lipzen A."/>
            <person name="Andreopoulos W."/>
            <person name="Pangilinan J."/>
            <person name="Riley R."/>
            <person name="Hundley H."/>
            <person name="Na H."/>
            <person name="Barry K."/>
            <person name="Grigoriev I.V."/>
            <person name="Stajich J.E."/>
            <person name="Kennedy P.G."/>
        </authorList>
    </citation>
    <scope>NUCLEOTIDE SEQUENCE</scope>
    <source>
        <strain evidence="2">S12</strain>
    </source>
</reference>
<feature type="compositionally biased region" description="Polar residues" evidence="1">
    <location>
        <begin position="167"/>
        <end position="178"/>
    </location>
</feature>
<accession>A0A9P7ADT7</accession>
<feature type="region of interest" description="Disordered" evidence="1">
    <location>
        <begin position="1"/>
        <end position="28"/>
    </location>
</feature>